<dbReference type="GO" id="GO:0008233">
    <property type="term" value="F:peptidase activity"/>
    <property type="evidence" value="ECO:0007669"/>
    <property type="project" value="UniProtKB-KW"/>
</dbReference>
<comment type="caution">
    <text evidence="2">The sequence shown here is derived from an EMBL/GenBank/DDBJ whole genome shotgun (WGS) entry which is preliminary data.</text>
</comment>
<keyword evidence="2" id="KW-0378">Hydrolase</keyword>
<dbReference type="AlphaFoldDB" id="A0A1V6N2N9"/>
<dbReference type="GO" id="GO:0006508">
    <property type="term" value="P:proteolysis"/>
    <property type="evidence" value="ECO:0007669"/>
    <property type="project" value="UniProtKB-KW"/>
</dbReference>
<organism evidence="2 3">
    <name type="scientific">Methanobrevibacter arboriphilus JCM 13429 = DSM 1125</name>
    <dbReference type="NCBI Taxonomy" id="1300164"/>
    <lineage>
        <taxon>Archaea</taxon>
        <taxon>Methanobacteriati</taxon>
        <taxon>Methanobacteriota</taxon>
        <taxon>Methanomada group</taxon>
        <taxon>Methanobacteria</taxon>
        <taxon>Methanobacteriales</taxon>
        <taxon>Methanobacteriaceae</taxon>
        <taxon>Methanobrevibacter</taxon>
    </lineage>
</organism>
<feature type="domain" description="Retropepsin-like aspartic endopeptidase" evidence="1">
    <location>
        <begin position="32"/>
        <end position="133"/>
    </location>
</feature>
<protein>
    <submittedName>
        <fullName evidence="2">Putative protease</fullName>
    </submittedName>
</protein>
<evidence type="ECO:0000313" key="2">
    <source>
        <dbReference type="EMBL" id="OQD58935.1"/>
    </source>
</evidence>
<dbReference type="InterPro" id="IPR008503">
    <property type="entry name" value="Asp_endopeptidase"/>
</dbReference>
<dbReference type="RefSeq" id="WP_080459997.1">
    <property type="nucleotide sequence ID" value="NZ_JXMW01000006.1"/>
</dbReference>
<reference evidence="2 3" key="1">
    <citation type="submission" date="2014-12" db="EMBL/GenBank/DDBJ databases">
        <title>Genome sequence of Methanobrevibacter arboriphilicus DH1, DSM1125.</title>
        <authorList>
            <person name="Poehlein A."/>
            <person name="Thauer R.K."/>
            <person name="Seedorf H."/>
            <person name="Daniel R."/>
        </authorList>
    </citation>
    <scope>NUCLEOTIDE SEQUENCE [LARGE SCALE GENOMIC DNA]</scope>
    <source>
        <strain evidence="2 3">DH1</strain>
    </source>
</reference>
<evidence type="ECO:0000259" key="1">
    <source>
        <dbReference type="Pfam" id="PF05618"/>
    </source>
</evidence>
<dbReference type="Proteomes" id="UP000191661">
    <property type="component" value="Unassembled WGS sequence"/>
</dbReference>
<keyword evidence="2" id="KW-0645">Protease</keyword>
<accession>A0A1V6N2N9</accession>
<dbReference type="Pfam" id="PF05618">
    <property type="entry name" value="Zn_protease"/>
    <property type="match status" value="1"/>
</dbReference>
<dbReference type="InterPro" id="IPR036821">
    <property type="entry name" value="Peptide_deformylase_sf"/>
</dbReference>
<evidence type="ECO:0000313" key="3">
    <source>
        <dbReference type="Proteomes" id="UP000191661"/>
    </source>
</evidence>
<dbReference type="OrthoDB" id="77241at2157"/>
<proteinExistence type="predicted"/>
<gene>
    <name evidence="2" type="ORF">MBBAR_6c00450</name>
</gene>
<name>A0A1V6N2N9_METAZ</name>
<dbReference type="EMBL" id="JXMW01000006">
    <property type="protein sequence ID" value="OQD58935.1"/>
    <property type="molecule type" value="Genomic_DNA"/>
</dbReference>
<sequence length="184" mass="21805">MEKEDIKKILTFTIKEKEIIRELNLPEEIFLPLFFSVRFGGDWSVNKNSKKLMSIKEKVTEYDKKTKIGYTLEKIYLFVNPEILSKEGKIYRMEKCGNKNERELVERPYMTKVNGEYILEAILNPKDMEISVKHLEGPLNFYGPAAYGSSHEMEHLEYNETKGIPFWDFKYILNKKTHETHENL</sequence>
<keyword evidence="3" id="KW-1185">Reference proteome</keyword>
<dbReference type="SUPFAM" id="SSF56420">
    <property type="entry name" value="Peptide deformylase"/>
    <property type="match status" value="1"/>
</dbReference>